<keyword evidence="2" id="KW-1185">Reference proteome</keyword>
<reference evidence="1 2" key="1">
    <citation type="submission" date="2021-06" db="EMBL/GenBank/DDBJ databases">
        <title>50 bacteria genomes isolated from Dapeng, Shenzhen, China.</title>
        <authorList>
            <person name="Zheng W."/>
            <person name="Yu S."/>
            <person name="Huang Y."/>
        </authorList>
    </citation>
    <scope>NUCLEOTIDE SEQUENCE [LARGE SCALE GENOMIC DNA]</scope>
    <source>
        <strain evidence="1 2">DP1N14-2</strain>
    </source>
</reference>
<dbReference type="RefSeq" id="WP_222504983.1">
    <property type="nucleotide sequence ID" value="NZ_JAHVJA010000002.1"/>
</dbReference>
<proteinExistence type="predicted"/>
<accession>A0ABS7ND86</accession>
<evidence type="ECO:0000313" key="2">
    <source>
        <dbReference type="Proteomes" id="UP000766629"/>
    </source>
</evidence>
<sequence>MKLTSVIAAALAGTILTGCEEFEGEQAQEVTPPEYYPCRELPQAIAQADAVVRNPDRLSANEQNYWFDRKDRLVKRAWECKA</sequence>
<organism evidence="1 2">
    <name type="scientific">Leisingera daeponensis</name>
    <dbReference type="NCBI Taxonomy" id="405746"/>
    <lineage>
        <taxon>Bacteria</taxon>
        <taxon>Pseudomonadati</taxon>
        <taxon>Pseudomonadota</taxon>
        <taxon>Alphaproteobacteria</taxon>
        <taxon>Rhodobacterales</taxon>
        <taxon>Roseobacteraceae</taxon>
        <taxon>Leisingera</taxon>
    </lineage>
</organism>
<protein>
    <recommendedName>
        <fullName evidence="3">Lipoprotein</fullName>
    </recommendedName>
</protein>
<evidence type="ECO:0008006" key="3">
    <source>
        <dbReference type="Google" id="ProtNLM"/>
    </source>
</evidence>
<name>A0ABS7ND86_9RHOB</name>
<evidence type="ECO:0000313" key="1">
    <source>
        <dbReference type="EMBL" id="MBY6139174.1"/>
    </source>
</evidence>
<dbReference type="Proteomes" id="UP000766629">
    <property type="component" value="Unassembled WGS sequence"/>
</dbReference>
<dbReference type="PROSITE" id="PS51257">
    <property type="entry name" value="PROKAR_LIPOPROTEIN"/>
    <property type="match status" value="1"/>
</dbReference>
<gene>
    <name evidence="1" type="ORF">KUV26_06945</name>
</gene>
<dbReference type="EMBL" id="JAHVJA010000002">
    <property type="protein sequence ID" value="MBY6139174.1"/>
    <property type="molecule type" value="Genomic_DNA"/>
</dbReference>
<comment type="caution">
    <text evidence="1">The sequence shown here is derived from an EMBL/GenBank/DDBJ whole genome shotgun (WGS) entry which is preliminary data.</text>
</comment>